<dbReference type="Pfam" id="PF18052">
    <property type="entry name" value="Rx_N"/>
    <property type="match status" value="1"/>
</dbReference>
<dbReference type="InterPro" id="IPR058922">
    <property type="entry name" value="WHD_DRP"/>
</dbReference>
<dbReference type="Pfam" id="PF23559">
    <property type="entry name" value="WHD_DRP"/>
    <property type="match status" value="1"/>
</dbReference>
<dbReference type="InterPro" id="IPR042197">
    <property type="entry name" value="Apaf_helical"/>
</dbReference>
<dbReference type="InterPro" id="IPR032675">
    <property type="entry name" value="LRR_dom_sf"/>
</dbReference>
<evidence type="ECO:0000313" key="8">
    <source>
        <dbReference type="Proteomes" id="UP000694864"/>
    </source>
</evidence>
<dbReference type="Gene3D" id="1.20.5.4130">
    <property type="match status" value="1"/>
</dbReference>
<dbReference type="InterPro" id="IPR055414">
    <property type="entry name" value="LRR_R13L4/SHOC2-like"/>
</dbReference>
<dbReference type="PANTHER" id="PTHR23155">
    <property type="entry name" value="DISEASE RESISTANCE PROTEIN RP"/>
    <property type="match status" value="1"/>
</dbReference>
<evidence type="ECO:0000256" key="2">
    <source>
        <dbReference type="ARBA" id="ARBA00022741"/>
    </source>
</evidence>
<dbReference type="SUPFAM" id="SSF52540">
    <property type="entry name" value="P-loop containing nucleoside triphosphate hydrolases"/>
    <property type="match status" value="1"/>
</dbReference>
<dbReference type="GeneID" id="104772463"/>
<evidence type="ECO:0000259" key="5">
    <source>
        <dbReference type="Pfam" id="PF18052"/>
    </source>
</evidence>
<accession>A0ABM1REG4</accession>
<reference evidence="8" key="1">
    <citation type="journal article" date="2014" name="Nat. Commun.">
        <title>The emerging biofuel crop Camelina sativa retains a highly undifferentiated hexaploid genome structure.</title>
        <authorList>
            <person name="Kagale S."/>
            <person name="Koh C."/>
            <person name="Nixon J."/>
            <person name="Bollina V."/>
            <person name="Clarke W.E."/>
            <person name="Tuteja R."/>
            <person name="Spillane C."/>
            <person name="Robinson S.J."/>
            <person name="Links M.G."/>
            <person name="Clarke C."/>
            <person name="Higgins E.E."/>
            <person name="Huebert T."/>
            <person name="Sharpe A.G."/>
            <person name="Parkin I.A."/>
        </authorList>
    </citation>
    <scope>NUCLEOTIDE SEQUENCE [LARGE SCALE GENOMIC DNA]</scope>
    <source>
        <strain evidence="8">cv. DH55</strain>
    </source>
</reference>
<keyword evidence="2" id="KW-0547">Nucleotide-binding</keyword>
<reference evidence="9" key="2">
    <citation type="submission" date="2025-08" db="UniProtKB">
        <authorList>
            <consortium name="RefSeq"/>
        </authorList>
    </citation>
    <scope>IDENTIFICATION</scope>
    <source>
        <tissue evidence="9">Leaf</tissue>
    </source>
</reference>
<dbReference type="RefSeq" id="XP_019097402.1">
    <property type="nucleotide sequence ID" value="XM_019241857.1"/>
</dbReference>
<evidence type="ECO:0000313" key="9">
    <source>
        <dbReference type="RefSeq" id="XP_019097402.1"/>
    </source>
</evidence>
<dbReference type="InterPro" id="IPR044974">
    <property type="entry name" value="Disease_R_plants"/>
</dbReference>
<keyword evidence="1" id="KW-0677">Repeat</keyword>
<dbReference type="InterPro" id="IPR036388">
    <property type="entry name" value="WH-like_DNA-bd_sf"/>
</dbReference>
<dbReference type="InterPro" id="IPR038005">
    <property type="entry name" value="RX-like_CC"/>
</dbReference>
<dbReference type="InterPro" id="IPR041118">
    <property type="entry name" value="Rx_N"/>
</dbReference>
<organism evidence="8 9">
    <name type="scientific">Camelina sativa</name>
    <name type="common">False flax</name>
    <name type="synonym">Myagrum sativum</name>
    <dbReference type="NCBI Taxonomy" id="90675"/>
    <lineage>
        <taxon>Eukaryota</taxon>
        <taxon>Viridiplantae</taxon>
        <taxon>Streptophyta</taxon>
        <taxon>Embryophyta</taxon>
        <taxon>Tracheophyta</taxon>
        <taxon>Spermatophyta</taxon>
        <taxon>Magnoliopsida</taxon>
        <taxon>eudicotyledons</taxon>
        <taxon>Gunneridae</taxon>
        <taxon>Pentapetalae</taxon>
        <taxon>rosids</taxon>
        <taxon>malvids</taxon>
        <taxon>Brassicales</taxon>
        <taxon>Brassicaceae</taxon>
        <taxon>Camelineae</taxon>
        <taxon>Camelina</taxon>
    </lineage>
</organism>
<dbReference type="Gene3D" id="3.40.50.300">
    <property type="entry name" value="P-loop containing nucleotide triphosphate hydrolases"/>
    <property type="match status" value="1"/>
</dbReference>
<feature type="domain" description="Disease resistance R13L4/SHOC-2-like LRR" evidence="7">
    <location>
        <begin position="603"/>
        <end position="888"/>
    </location>
</feature>
<dbReference type="Gene3D" id="1.10.8.430">
    <property type="entry name" value="Helical domain of apoptotic protease-activating factors"/>
    <property type="match status" value="1"/>
</dbReference>
<evidence type="ECO:0000259" key="6">
    <source>
        <dbReference type="Pfam" id="PF23559"/>
    </source>
</evidence>
<evidence type="ECO:0000256" key="1">
    <source>
        <dbReference type="ARBA" id="ARBA00022737"/>
    </source>
</evidence>
<dbReference type="PRINTS" id="PR00364">
    <property type="entry name" value="DISEASERSIST"/>
</dbReference>
<dbReference type="Pfam" id="PF23598">
    <property type="entry name" value="LRR_14"/>
    <property type="match status" value="1"/>
</dbReference>
<evidence type="ECO:0000259" key="4">
    <source>
        <dbReference type="Pfam" id="PF00931"/>
    </source>
</evidence>
<feature type="domain" description="NB-ARC" evidence="4">
    <location>
        <begin position="181"/>
        <end position="349"/>
    </location>
</feature>
<dbReference type="Pfam" id="PF00931">
    <property type="entry name" value="NB-ARC"/>
    <property type="match status" value="1"/>
</dbReference>
<proteinExistence type="predicted"/>
<feature type="domain" description="Disease resistance protein winged helix" evidence="6">
    <location>
        <begin position="446"/>
        <end position="517"/>
    </location>
</feature>
<dbReference type="Gene3D" id="3.80.10.10">
    <property type="entry name" value="Ribonuclease Inhibitor"/>
    <property type="match status" value="2"/>
</dbReference>
<dbReference type="Gene3D" id="1.10.10.10">
    <property type="entry name" value="Winged helix-like DNA-binding domain superfamily/Winged helix DNA-binding domain"/>
    <property type="match status" value="1"/>
</dbReference>
<keyword evidence="3" id="KW-0611">Plant defense</keyword>
<dbReference type="PANTHER" id="PTHR23155:SF1185">
    <property type="entry name" value="DISEASE RESISTANCE RPP8-LIKE PROTEIN 3-RELATED"/>
    <property type="match status" value="1"/>
</dbReference>
<keyword evidence="8" id="KW-1185">Reference proteome</keyword>
<protein>
    <submittedName>
        <fullName evidence="9">Probable disease resistance RPP8-like protein 2</fullName>
    </submittedName>
</protein>
<name>A0ABM1REG4_CAMSA</name>
<evidence type="ECO:0000259" key="7">
    <source>
        <dbReference type="Pfam" id="PF23598"/>
    </source>
</evidence>
<dbReference type="CDD" id="cd14798">
    <property type="entry name" value="RX-CC_like"/>
    <property type="match status" value="1"/>
</dbReference>
<evidence type="ECO:0000256" key="3">
    <source>
        <dbReference type="ARBA" id="ARBA00022821"/>
    </source>
</evidence>
<gene>
    <name evidence="9" type="primary">LOC104772463</name>
</gene>
<dbReference type="InterPro" id="IPR002182">
    <property type="entry name" value="NB-ARC"/>
</dbReference>
<sequence length="904" mass="103209">MHCRRYTSLPLCNGRGSIAFGLQKLWELLIRESNRLKGVHEQATELQSDLRRLKSFVKDAETKKRKSERVRNCVGDIVEIVYDAEDVIESFLIKEERRVRERRGFKKHLKSVSCVTFANQEFCSQIRSIITRISKVIDNMERFGVREIIDKQEEEEDLLGHLVEIRQSFPSVSESSLVAVEPSVEELVSHIVGEDGVQVVSICGMGGVGKTTLARQVFHHEMVRRHFSGFAWVFVSQECRQKHVWRVMLQSLRPKNEEQRILEMTVSGLQDELFKLLETEKCLIVLDDIWSSAAWELIKPAFPHTSGSKVLLTSRNEGVGLHPDLKAVIFRPRCLTHEESWEVFQKMAFFGRNDIEFQVDDLMEEIQQMLKHCGGLPLALKTLGGLLATKRTASGWRKVHNNIGSHIVGEIGENGGIGSLVFNVLTLSYEDLPCHLKHCFLYLAHFPEDYDIQTETLFNYWVAEGIVTVHNEENTIVDIAEDYLEELVKRSMVLVGKRNTVTSRIESCRLHDIVREVCLFKAKEENFIQFFNAQSLVTNATNAPSPTLSTNRSRRLAVHLVDDDENEPSIFQQRQIQNPKARTLLYITRDFSPWILSSASYRGLGSLRVLDLFGAQFRRRKLPKSIGKLIHLRYLSLKETNLSVLPSSLGNLVLLVYLDLEIYETVVHIPNVLKKMKKLRYLMLPDELSTKTKLELSALVKLETLKNFSLHHSSAKDLTNMTKLRTLWIYCASINPGEEVLPLSLGASLKQLEELMLYNKRNGQAQAVTIDAGAFVSGFVRLNQLSFDIKIDKLPNELQFPSRIASVSLSSCDLPEDPMPVLEKLHSLKIVSLELNAFTGRKMVCSKAGFPKLHTLEFSILDNLEEWVVEDESMPCLCHLEINDCRKLKSLPGRLRYITTLEEL</sequence>
<dbReference type="SUPFAM" id="SSF52058">
    <property type="entry name" value="L domain-like"/>
    <property type="match status" value="1"/>
</dbReference>
<feature type="domain" description="Disease resistance N-terminal" evidence="5">
    <location>
        <begin position="20"/>
        <end position="102"/>
    </location>
</feature>
<dbReference type="Proteomes" id="UP000694864">
    <property type="component" value="Chromosome 20"/>
</dbReference>
<dbReference type="InterPro" id="IPR027417">
    <property type="entry name" value="P-loop_NTPase"/>
</dbReference>